<dbReference type="EMBL" id="DTHB01000042">
    <property type="protein sequence ID" value="HGB14715.1"/>
    <property type="molecule type" value="Genomic_DNA"/>
</dbReference>
<comment type="caution">
    <text evidence="3">The sequence shown here is derived from an EMBL/GenBank/DDBJ whole genome shotgun (WGS) entry which is preliminary data.</text>
</comment>
<evidence type="ECO:0000256" key="1">
    <source>
        <dbReference type="SAM" id="SignalP"/>
    </source>
</evidence>
<proteinExistence type="predicted"/>
<reference evidence="3" key="1">
    <citation type="journal article" date="2020" name="mSystems">
        <title>Genome- and Community-Level Interaction Insights into Carbon Utilization and Element Cycling Functions of Hydrothermarchaeota in Hydrothermal Sediment.</title>
        <authorList>
            <person name="Zhou Z."/>
            <person name="Liu Y."/>
            <person name="Xu W."/>
            <person name="Pan J."/>
            <person name="Luo Z.H."/>
            <person name="Li M."/>
        </authorList>
    </citation>
    <scope>NUCLEOTIDE SEQUENCE [LARGE SCALE GENOMIC DNA]</scope>
    <source>
        <strain evidence="3">SpSt-776</strain>
    </source>
</reference>
<evidence type="ECO:0000259" key="2">
    <source>
        <dbReference type="Pfam" id="PF04773"/>
    </source>
</evidence>
<keyword evidence="1" id="KW-0732">Signal</keyword>
<name>A0A7C3WRN2_9BACT</name>
<feature type="signal peptide" evidence="1">
    <location>
        <begin position="1"/>
        <end position="25"/>
    </location>
</feature>
<evidence type="ECO:0000313" key="3">
    <source>
        <dbReference type="EMBL" id="HGB14715.1"/>
    </source>
</evidence>
<accession>A0A7C3WRN2</accession>
<dbReference type="PANTHER" id="PTHR38731">
    <property type="entry name" value="LIPL45-RELATED LIPOPROTEIN-RELATED"/>
    <property type="match status" value="1"/>
</dbReference>
<sequence>MRPLRMGVGVLAMLLLAAVPTRLWAGTAVGTLVQVEGDVEILRQGKLPPSPAQRLDSLNPGDVIRTKSNARAQVRFLDDSLLTIAPGSMVAINEYLYDAPQGLRRAVVNVFRGLVYSVVRGLLRAEQPTFLMKTHTALLGVRGTEWYTLLGASYTAAFVETGQLEVSSLQKEVVKKVVLLSGETSTVALEQAPTDPVRYPEVFRRLLKDWLRNGVPEWVIGMPPLELPWLKEPLRLPRVPEHLREFPEGLFVPPTIRAPEQPGKPNVR</sequence>
<dbReference type="AlphaFoldDB" id="A0A7C3WRN2"/>
<feature type="domain" description="FecR protein" evidence="2">
    <location>
        <begin position="62"/>
        <end position="153"/>
    </location>
</feature>
<gene>
    <name evidence="3" type="ORF">ENV62_05710</name>
</gene>
<dbReference type="Pfam" id="PF04773">
    <property type="entry name" value="FecR"/>
    <property type="match status" value="1"/>
</dbReference>
<feature type="chain" id="PRO_5027936330" description="FecR protein domain-containing protein" evidence="1">
    <location>
        <begin position="26"/>
        <end position="268"/>
    </location>
</feature>
<dbReference type="InterPro" id="IPR006860">
    <property type="entry name" value="FecR"/>
</dbReference>
<protein>
    <recommendedName>
        <fullName evidence="2">FecR protein domain-containing protein</fullName>
    </recommendedName>
</protein>
<organism evidence="3">
    <name type="scientific">Desulfobacca acetoxidans</name>
    <dbReference type="NCBI Taxonomy" id="60893"/>
    <lineage>
        <taxon>Bacteria</taxon>
        <taxon>Pseudomonadati</taxon>
        <taxon>Thermodesulfobacteriota</taxon>
        <taxon>Desulfobaccia</taxon>
        <taxon>Desulfobaccales</taxon>
        <taxon>Desulfobaccaceae</taxon>
        <taxon>Desulfobacca</taxon>
    </lineage>
</organism>